<dbReference type="PANTHER" id="PTHR43725">
    <property type="entry name" value="UDP-GLUCOSE 4-EPIMERASE"/>
    <property type="match status" value="1"/>
</dbReference>
<feature type="domain" description="NAD-dependent epimerase/dehydratase" evidence="12">
    <location>
        <begin position="3"/>
        <end position="185"/>
    </location>
</feature>
<comment type="cofactor">
    <cofactor evidence="2">
        <name>NAD(+)</name>
        <dbReference type="ChEBI" id="CHEBI:57540"/>
    </cofactor>
</comment>
<accession>A0ABP3AWC4</accession>
<evidence type="ECO:0000256" key="6">
    <source>
        <dbReference type="ARBA" id="ARBA00018569"/>
    </source>
</evidence>
<dbReference type="InterPro" id="IPR001509">
    <property type="entry name" value="Epimerase_deHydtase"/>
</dbReference>
<keyword evidence="8" id="KW-0119">Carbohydrate metabolism</keyword>
<keyword evidence="14" id="KW-1185">Reference proteome</keyword>
<keyword evidence="8" id="KW-0299">Galactose metabolism</keyword>
<dbReference type="Proteomes" id="UP000019249">
    <property type="component" value="Unassembled WGS sequence"/>
</dbReference>
<evidence type="ECO:0000256" key="5">
    <source>
        <dbReference type="ARBA" id="ARBA00013189"/>
    </source>
</evidence>
<dbReference type="InterPro" id="IPR036291">
    <property type="entry name" value="NAD(P)-bd_dom_sf"/>
</dbReference>
<dbReference type="Gene3D" id="3.40.50.720">
    <property type="entry name" value="NAD(P)-binding Rossmann-like Domain"/>
    <property type="match status" value="1"/>
</dbReference>
<protein>
    <recommendedName>
        <fullName evidence="6">UDP-glucose 4-epimerase</fullName>
        <ecNumber evidence="5">5.1.3.2</ecNumber>
    </recommendedName>
    <alternativeName>
        <fullName evidence="11">Galactowaldenase</fullName>
    </alternativeName>
    <alternativeName>
        <fullName evidence="10">UDP-galactose 4-epimerase</fullName>
    </alternativeName>
</protein>
<name>A0ABP3AWC4_9LIST</name>
<reference evidence="13 14" key="1">
    <citation type="journal article" date="2014" name="Int. J. Syst. Evol. Microbiol.">
        <title>Listeria floridensis sp. nov., Listeria aquatica sp. nov., Listeria cornellensis sp. nov., Listeria riparia sp. nov. and Listeria grandensis sp. nov., from agricultural and natural environments.</title>
        <authorList>
            <person name="den Bakker H.C."/>
            <person name="Warchocki S."/>
            <person name="Wright E.M."/>
            <person name="Allred A.F."/>
            <person name="Ahlstrom C."/>
            <person name="Manuel C.S."/>
            <person name="Stasiewicz M.J."/>
            <person name="Burrell A."/>
            <person name="Roof S."/>
            <person name="Strawn L."/>
            <person name="Fortes E.D."/>
            <person name="Nightingale K.K."/>
            <person name="Kephart D."/>
            <person name="Wiedmann M."/>
        </authorList>
    </citation>
    <scope>NUCLEOTIDE SEQUENCE [LARGE SCALE GENOMIC DNA]</scope>
    <source>
        <strain evidence="13 14">FSL S10-1187</strain>
    </source>
</reference>
<evidence type="ECO:0000256" key="1">
    <source>
        <dbReference type="ARBA" id="ARBA00000083"/>
    </source>
</evidence>
<comment type="similarity">
    <text evidence="4">Belongs to the NAD(P)-dependent epimerase/dehydratase family.</text>
</comment>
<evidence type="ECO:0000256" key="8">
    <source>
        <dbReference type="ARBA" id="ARBA00023144"/>
    </source>
</evidence>
<evidence type="ECO:0000259" key="12">
    <source>
        <dbReference type="Pfam" id="PF01370"/>
    </source>
</evidence>
<evidence type="ECO:0000256" key="3">
    <source>
        <dbReference type="ARBA" id="ARBA00004947"/>
    </source>
</evidence>
<dbReference type="EC" id="5.1.3.2" evidence="5"/>
<keyword evidence="9" id="KW-0413">Isomerase</keyword>
<dbReference type="RefSeq" id="WP_036097810.1">
    <property type="nucleotide sequence ID" value="NZ_AODF01000026.1"/>
</dbReference>
<gene>
    <name evidence="13" type="ORF">MFLO_11335</name>
</gene>
<dbReference type="SUPFAM" id="SSF51735">
    <property type="entry name" value="NAD(P)-binding Rossmann-fold domains"/>
    <property type="match status" value="1"/>
</dbReference>
<dbReference type="Pfam" id="PF01370">
    <property type="entry name" value="Epimerase"/>
    <property type="match status" value="1"/>
</dbReference>
<evidence type="ECO:0000256" key="7">
    <source>
        <dbReference type="ARBA" id="ARBA00023027"/>
    </source>
</evidence>
<organism evidence="13 14">
    <name type="scientific">Listeria floridensis FSL S10-1187</name>
    <dbReference type="NCBI Taxonomy" id="1265817"/>
    <lineage>
        <taxon>Bacteria</taxon>
        <taxon>Bacillati</taxon>
        <taxon>Bacillota</taxon>
        <taxon>Bacilli</taxon>
        <taxon>Bacillales</taxon>
        <taxon>Listeriaceae</taxon>
        <taxon>Listeria</taxon>
    </lineage>
</organism>
<dbReference type="PANTHER" id="PTHR43725:SF47">
    <property type="entry name" value="UDP-GLUCOSE 4-EPIMERASE"/>
    <property type="match status" value="1"/>
</dbReference>
<comment type="catalytic activity">
    <reaction evidence="1">
        <text>UDP-alpha-D-glucose = UDP-alpha-D-galactose</text>
        <dbReference type="Rhea" id="RHEA:22168"/>
        <dbReference type="ChEBI" id="CHEBI:58885"/>
        <dbReference type="ChEBI" id="CHEBI:66914"/>
        <dbReference type="EC" id="5.1.3.2"/>
    </reaction>
</comment>
<evidence type="ECO:0000256" key="10">
    <source>
        <dbReference type="ARBA" id="ARBA00031367"/>
    </source>
</evidence>
<keyword evidence="7" id="KW-0520">NAD</keyword>
<comment type="caution">
    <text evidence="13">The sequence shown here is derived from an EMBL/GenBank/DDBJ whole genome shotgun (WGS) entry which is preliminary data.</text>
</comment>
<evidence type="ECO:0000313" key="13">
    <source>
        <dbReference type="EMBL" id="EUJ29176.1"/>
    </source>
</evidence>
<evidence type="ECO:0000313" key="14">
    <source>
        <dbReference type="Proteomes" id="UP000019249"/>
    </source>
</evidence>
<evidence type="ECO:0000256" key="11">
    <source>
        <dbReference type="ARBA" id="ARBA00033067"/>
    </source>
</evidence>
<evidence type="ECO:0000256" key="2">
    <source>
        <dbReference type="ARBA" id="ARBA00001911"/>
    </source>
</evidence>
<evidence type="ECO:0000256" key="9">
    <source>
        <dbReference type="ARBA" id="ARBA00023235"/>
    </source>
</evidence>
<evidence type="ECO:0000256" key="4">
    <source>
        <dbReference type="ARBA" id="ARBA00007637"/>
    </source>
</evidence>
<comment type="pathway">
    <text evidence="3">Carbohydrate metabolism; galactose metabolism.</text>
</comment>
<proteinExistence type="inferred from homology"/>
<dbReference type="EMBL" id="AODF01000026">
    <property type="protein sequence ID" value="EUJ29176.1"/>
    <property type="molecule type" value="Genomic_DNA"/>
</dbReference>
<sequence length="294" mass="33416">MKILVFGGTRFFGKRLVERLVDSGHDVTIATRGKTSDPFGDRVRRIVLDRSKRDDLFKLVSKESFDLVYDNIGYSPQDALYAIQAFKHSMPRYIFTSSLSVYPNKGRVLGESDFDCTHYETVFGDRDDFDYGQGKKLAEAVFFQKAPFPVAAVRFPIVLGPDDYTKRIQFHLKRIEAGREIGLVNEDAEIGFISSFEAARFLEWIGTETDLTGPINAASEGTISLAELMQLFSDTLGKSAIIEEVTEDEDESPFDIEKSYYLDTSRAKEAGFVFEKLENWLPELVRELANRKDY</sequence>